<accession>A0A2T7EN51</accession>
<evidence type="ECO:0000313" key="1">
    <source>
        <dbReference type="EMBL" id="PUZ69256.1"/>
    </source>
</evidence>
<evidence type="ECO:0000313" key="2">
    <source>
        <dbReference type="Proteomes" id="UP000244336"/>
    </source>
</evidence>
<dbReference type="Proteomes" id="UP000244336">
    <property type="component" value="Chromosome 2"/>
</dbReference>
<dbReference type="AlphaFoldDB" id="A0A2T7EN51"/>
<proteinExistence type="predicted"/>
<organism evidence="1 2">
    <name type="scientific">Panicum hallii var. hallii</name>
    <dbReference type="NCBI Taxonomy" id="1504633"/>
    <lineage>
        <taxon>Eukaryota</taxon>
        <taxon>Viridiplantae</taxon>
        <taxon>Streptophyta</taxon>
        <taxon>Embryophyta</taxon>
        <taxon>Tracheophyta</taxon>
        <taxon>Spermatophyta</taxon>
        <taxon>Magnoliopsida</taxon>
        <taxon>Liliopsida</taxon>
        <taxon>Poales</taxon>
        <taxon>Poaceae</taxon>
        <taxon>PACMAD clade</taxon>
        <taxon>Panicoideae</taxon>
        <taxon>Panicodae</taxon>
        <taxon>Paniceae</taxon>
        <taxon>Panicinae</taxon>
        <taxon>Panicum</taxon>
        <taxon>Panicum sect. Panicum</taxon>
    </lineage>
</organism>
<reference evidence="1 2" key="1">
    <citation type="submission" date="2018-04" db="EMBL/GenBank/DDBJ databases">
        <title>WGS assembly of Panicum hallii var. hallii HAL2.</title>
        <authorList>
            <person name="Lovell J."/>
            <person name="Jenkins J."/>
            <person name="Lowry D."/>
            <person name="Mamidi S."/>
            <person name="Sreedasyam A."/>
            <person name="Weng X."/>
            <person name="Barry K."/>
            <person name="Bonette J."/>
            <person name="Campitelli B."/>
            <person name="Daum C."/>
            <person name="Gordon S."/>
            <person name="Gould B."/>
            <person name="Lipzen A."/>
            <person name="MacQueen A."/>
            <person name="Palacio-Mejia J."/>
            <person name="Plott C."/>
            <person name="Shakirov E."/>
            <person name="Shu S."/>
            <person name="Yoshinaga Y."/>
            <person name="Zane M."/>
            <person name="Rokhsar D."/>
            <person name="Grimwood J."/>
            <person name="Schmutz J."/>
            <person name="Juenger T."/>
        </authorList>
    </citation>
    <scope>NUCLEOTIDE SEQUENCE [LARGE SCALE GENOMIC DNA]</scope>
    <source>
        <strain evidence="2">cv. HAL2</strain>
    </source>
</reference>
<name>A0A2T7EN51_9POAL</name>
<protein>
    <submittedName>
        <fullName evidence="1">Uncharacterized protein</fullName>
    </submittedName>
</protein>
<dbReference type="EMBL" id="CM009750">
    <property type="protein sequence ID" value="PUZ69256.1"/>
    <property type="molecule type" value="Genomic_DNA"/>
</dbReference>
<keyword evidence="2" id="KW-1185">Reference proteome</keyword>
<gene>
    <name evidence="1" type="ORF">GQ55_2G093700</name>
</gene>
<sequence length="52" mass="5688">MRTILQPTLWTRRACGAAFVDQEEAAVSARDLSHVLGSLSLTSIWTTNRIGS</sequence>
<dbReference type="Gramene" id="PUZ69256">
    <property type="protein sequence ID" value="PUZ69256"/>
    <property type="gene ID" value="GQ55_2G093700"/>
</dbReference>